<proteinExistence type="predicted"/>
<feature type="non-terminal residue" evidence="2">
    <location>
        <position position="1"/>
    </location>
</feature>
<feature type="transmembrane region" description="Helical" evidence="1">
    <location>
        <begin position="6"/>
        <end position="26"/>
    </location>
</feature>
<accession>A0A383ATN0</accession>
<keyword evidence="1" id="KW-1133">Transmembrane helix</keyword>
<dbReference type="EMBL" id="UINC01194688">
    <property type="protein sequence ID" value="SVE10899.1"/>
    <property type="molecule type" value="Genomic_DNA"/>
</dbReference>
<keyword evidence="1" id="KW-0472">Membrane</keyword>
<name>A0A383ATN0_9ZZZZ</name>
<gene>
    <name evidence="2" type="ORF">METZ01_LOCUS463753</name>
</gene>
<sequence>VKRAALIGIIALTGMISLWLLLAWMGKTESTYRQPRPGIRYENNATEANVSLIYQPQHFADGEACFYKVRIEKGFLTLPAGKVAFGAKKVDLNDTTGWQFTLKGGAIGGLVQYDATSVVNAT</sequence>
<reference evidence="2" key="1">
    <citation type="submission" date="2018-05" db="EMBL/GenBank/DDBJ databases">
        <authorList>
            <person name="Lanie J.A."/>
            <person name="Ng W.-L."/>
            <person name="Kazmierczak K.M."/>
            <person name="Andrzejewski T.M."/>
            <person name="Davidsen T.M."/>
            <person name="Wayne K.J."/>
            <person name="Tettelin H."/>
            <person name="Glass J.I."/>
            <person name="Rusch D."/>
            <person name="Podicherti R."/>
            <person name="Tsui H.-C.T."/>
            <person name="Winkler M.E."/>
        </authorList>
    </citation>
    <scope>NUCLEOTIDE SEQUENCE</scope>
</reference>
<organism evidence="2">
    <name type="scientific">marine metagenome</name>
    <dbReference type="NCBI Taxonomy" id="408172"/>
    <lineage>
        <taxon>unclassified sequences</taxon>
        <taxon>metagenomes</taxon>
        <taxon>ecological metagenomes</taxon>
    </lineage>
</organism>
<protein>
    <submittedName>
        <fullName evidence="2">Uncharacterized protein</fullName>
    </submittedName>
</protein>
<evidence type="ECO:0000313" key="2">
    <source>
        <dbReference type="EMBL" id="SVE10899.1"/>
    </source>
</evidence>
<evidence type="ECO:0000256" key="1">
    <source>
        <dbReference type="SAM" id="Phobius"/>
    </source>
</evidence>
<feature type="non-terminal residue" evidence="2">
    <location>
        <position position="122"/>
    </location>
</feature>
<dbReference type="AlphaFoldDB" id="A0A383ATN0"/>
<keyword evidence="1" id="KW-0812">Transmembrane</keyword>